<protein>
    <submittedName>
        <fullName evidence="2">Uncharacterized protein</fullName>
    </submittedName>
</protein>
<keyword evidence="3" id="KW-1185">Reference proteome</keyword>
<dbReference type="AlphaFoldDB" id="A0AAU9T5I5"/>
<organism evidence="2 3">
    <name type="scientific">Thlaspi arvense</name>
    <name type="common">Field penny-cress</name>
    <dbReference type="NCBI Taxonomy" id="13288"/>
    <lineage>
        <taxon>Eukaryota</taxon>
        <taxon>Viridiplantae</taxon>
        <taxon>Streptophyta</taxon>
        <taxon>Embryophyta</taxon>
        <taxon>Tracheophyta</taxon>
        <taxon>Spermatophyta</taxon>
        <taxon>Magnoliopsida</taxon>
        <taxon>eudicotyledons</taxon>
        <taxon>Gunneridae</taxon>
        <taxon>Pentapetalae</taxon>
        <taxon>rosids</taxon>
        <taxon>malvids</taxon>
        <taxon>Brassicales</taxon>
        <taxon>Brassicaceae</taxon>
        <taxon>Thlaspideae</taxon>
        <taxon>Thlaspi</taxon>
    </lineage>
</organism>
<name>A0AAU9T5I5_THLAR</name>
<evidence type="ECO:0000256" key="1">
    <source>
        <dbReference type="SAM" id="Coils"/>
    </source>
</evidence>
<reference evidence="2 3" key="1">
    <citation type="submission" date="2022-03" db="EMBL/GenBank/DDBJ databases">
        <authorList>
            <person name="Nunn A."/>
            <person name="Chopra R."/>
            <person name="Nunn A."/>
            <person name="Contreras Garrido A."/>
        </authorList>
    </citation>
    <scope>NUCLEOTIDE SEQUENCE [LARGE SCALE GENOMIC DNA]</scope>
</reference>
<dbReference type="Proteomes" id="UP000836841">
    <property type="component" value="Chromosome 7"/>
</dbReference>
<proteinExistence type="predicted"/>
<accession>A0AAU9T5I5</accession>
<keyword evidence="1" id="KW-0175">Coiled coil</keyword>
<evidence type="ECO:0000313" key="2">
    <source>
        <dbReference type="EMBL" id="CAH2079514.1"/>
    </source>
</evidence>
<feature type="coiled-coil region" evidence="1">
    <location>
        <begin position="53"/>
        <end position="87"/>
    </location>
</feature>
<evidence type="ECO:0000313" key="3">
    <source>
        <dbReference type="Proteomes" id="UP000836841"/>
    </source>
</evidence>
<gene>
    <name evidence="2" type="ORF">TAV2_LOCUS25330</name>
</gene>
<dbReference type="EMBL" id="OU466863">
    <property type="protein sequence ID" value="CAH2079514.1"/>
    <property type="molecule type" value="Genomic_DNA"/>
</dbReference>
<sequence length="91" mass="10609">MANMGFRQDAHVVDISSTMYLLLQNLNTISILNQADDGLHLREPWVFRVEQEIEKLVTKVEEQSKTIKEMRKQIQIQAEEIAKLNVVQQFP</sequence>